<dbReference type="OrthoDB" id="3438016at2759"/>
<evidence type="ECO:0000256" key="1">
    <source>
        <dbReference type="SAM" id="SignalP"/>
    </source>
</evidence>
<feature type="signal peptide" evidence="1">
    <location>
        <begin position="1"/>
        <end position="16"/>
    </location>
</feature>
<accession>A0A5N5WZZ7</accession>
<reference evidence="2 3" key="1">
    <citation type="submission" date="2019-04" db="EMBL/GenBank/DDBJ databases">
        <title>Friends and foes A comparative genomics study of 23 Aspergillus species from section Flavi.</title>
        <authorList>
            <consortium name="DOE Joint Genome Institute"/>
            <person name="Kjaerbolling I."/>
            <person name="Vesth T."/>
            <person name="Frisvad J.C."/>
            <person name="Nybo J.L."/>
            <person name="Theobald S."/>
            <person name="Kildgaard S."/>
            <person name="Isbrandt T."/>
            <person name="Kuo A."/>
            <person name="Sato A."/>
            <person name="Lyhne E.K."/>
            <person name="Kogle M.E."/>
            <person name="Wiebenga A."/>
            <person name="Kun R.S."/>
            <person name="Lubbers R.J."/>
            <person name="Makela M.R."/>
            <person name="Barry K."/>
            <person name="Chovatia M."/>
            <person name="Clum A."/>
            <person name="Daum C."/>
            <person name="Haridas S."/>
            <person name="He G."/>
            <person name="LaButti K."/>
            <person name="Lipzen A."/>
            <person name="Mondo S."/>
            <person name="Riley R."/>
            <person name="Salamov A."/>
            <person name="Simmons B.A."/>
            <person name="Magnuson J.K."/>
            <person name="Henrissat B."/>
            <person name="Mortensen U.H."/>
            <person name="Larsen T.O."/>
            <person name="Devries R.P."/>
            <person name="Grigoriev I.V."/>
            <person name="Machida M."/>
            <person name="Baker S.E."/>
            <person name="Andersen M.R."/>
        </authorList>
    </citation>
    <scope>NUCLEOTIDE SEQUENCE [LARGE SCALE GENOMIC DNA]</scope>
    <source>
        <strain evidence="2 3">CBS 151.66</strain>
    </source>
</reference>
<gene>
    <name evidence="2" type="ORF">BDV29DRAFT_192347</name>
</gene>
<name>A0A5N5WZZ7_9EURO</name>
<evidence type="ECO:0000313" key="3">
    <source>
        <dbReference type="Proteomes" id="UP000326565"/>
    </source>
</evidence>
<organism evidence="2 3">
    <name type="scientific">Aspergillus leporis</name>
    <dbReference type="NCBI Taxonomy" id="41062"/>
    <lineage>
        <taxon>Eukaryota</taxon>
        <taxon>Fungi</taxon>
        <taxon>Dikarya</taxon>
        <taxon>Ascomycota</taxon>
        <taxon>Pezizomycotina</taxon>
        <taxon>Eurotiomycetes</taxon>
        <taxon>Eurotiomycetidae</taxon>
        <taxon>Eurotiales</taxon>
        <taxon>Aspergillaceae</taxon>
        <taxon>Aspergillus</taxon>
        <taxon>Aspergillus subgen. Circumdati</taxon>
    </lineage>
</organism>
<feature type="chain" id="PRO_5024922930" description="Hydrophobic surface binding protein A-domain-containing protein" evidence="1">
    <location>
        <begin position="17"/>
        <end position="134"/>
    </location>
</feature>
<keyword evidence="3" id="KW-1185">Reference proteome</keyword>
<dbReference type="EMBL" id="ML732242">
    <property type="protein sequence ID" value="KAB8072662.1"/>
    <property type="molecule type" value="Genomic_DNA"/>
</dbReference>
<dbReference type="AlphaFoldDB" id="A0A5N5WZZ7"/>
<evidence type="ECO:0000313" key="2">
    <source>
        <dbReference type="EMBL" id="KAB8072662.1"/>
    </source>
</evidence>
<dbReference type="Proteomes" id="UP000326565">
    <property type="component" value="Unassembled WGS sequence"/>
</dbReference>
<evidence type="ECO:0008006" key="4">
    <source>
        <dbReference type="Google" id="ProtNLM"/>
    </source>
</evidence>
<protein>
    <recommendedName>
        <fullName evidence="4">Hydrophobic surface binding protein A-domain-containing protein</fullName>
    </recommendedName>
</protein>
<keyword evidence="1" id="KW-0732">Signal</keyword>
<sequence>MRFFKYLIFAAPLALATPNPNPVAAPAPQSTGGGLLSELPDFLSALKELLNPETLDDLQTIVKGGAALLGGDTPKNLQRLVSSQNIDKLQHVIDNADTLLTPKFVNETQGLIEDAAPLVDNVSKLLGGLLGALI</sequence>
<proteinExistence type="predicted"/>